<dbReference type="KEGG" id="wso:WSWS_01103"/>
<name>A0A288QBU1_9LACO</name>
<dbReference type="InterPro" id="IPR007863">
    <property type="entry name" value="Peptidase_M16_C"/>
</dbReference>
<protein>
    <submittedName>
        <fullName evidence="1">Putative Zn-dependent peptidase</fullName>
    </submittedName>
</protein>
<dbReference type="Proteomes" id="UP000254912">
    <property type="component" value="Unassembled WGS sequence"/>
</dbReference>
<dbReference type="GO" id="GO:0046872">
    <property type="term" value="F:metal ion binding"/>
    <property type="evidence" value="ECO:0007669"/>
    <property type="project" value="InterPro"/>
</dbReference>
<gene>
    <name evidence="1" type="ORF">DFP99_0732</name>
</gene>
<dbReference type="Pfam" id="PF05193">
    <property type="entry name" value="Peptidase_M16_C"/>
    <property type="match status" value="1"/>
</dbReference>
<evidence type="ECO:0000313" key="1">
    <source>
        <dbReference type="EMBL" id="RDL12294.1"/>
    </source>
</evidence>
<dbReference type="Pfam" id="PF00675">
    <property type="entry name" value="Peptidase_M16"/>
    <property type="match status" value="1"/>
</dbReference>
<dbReference type="Gene3D" id="3.30.830.10">
    <property type="entry name" value="Metalloenzyme, LuxS/M16 peptidase-like"/>
    <property type="match status" value="2"/>
</dbReference>
<dbReference type="AlphaFoldDB" id="A0A288QBU1"/>
<dbReference type="InterPro" id="IPR011765">
    <property type="entry name" value="Pept_M16_N"/>
</dbReference>
<dbReference type="EMBL" id="QRAS01000001">
    <property type="protein sequence ID" value="RDL12294.1"/>
    <property type="molecule type" value="Genomic_DNA"/>
</dbReference>
<dbReference type="SUPFAM" id="SSF63411">
    <property type="entry name" value="LuxS/MPP-like metallohydrolase"/>
    <property type="match status" value="1"/>
</dbReference>
<dbReference type="InterPro" id="IPR011249">
    <property type="entry name" value="Metalloenz_LuxS/M16"/>
</dbReference>
<keyword evidence="2" id="KW-1185">Reference proteome</keyword>
<dbReference type="PANTHER" id="PTHR11851:SF134">
    <property type="entry name" value="ZINC-DEPENDENT PROTEASE"/>
    <property type="match status" value="1"/>
</dbReference>
<evidence type="ECO:0000313" key="2">
    <source>
        <dbReference type="Proteomes" id="UP000254912"/>
    </source>
</evidence>
<dbReference type="NCBIfam" id="NF047421">
    <property type="entry name" value="YfmH_fam"/>
    <property type="match status" value="1"/>
</dbReference>
<accession>A0A288QBU1</accession>
<organism evidence="1 2">
    <name type="scientific">Weissella soli</name>
    <dbReference type="NCBI Taxonomy" id="155866"/>
    <lineage>
        <taxon>Bacteria</taxon>
        <taxon>Bacillati</taxon>
        <taxon>Bacillota</taxon>
        <taxon>Bacilli</taxon>
        <taxon>Lactobacillales</taxon>
        <taxon>Lactobacillaceae</taxon>
        <taxon>Weissella</taxon>
    </lineage>
</organism>
<comment type="caution">
    <text evidence="1">The sequence shown here is derived from an EMBL/GenBank/DDBJ whole genome shotgun (WGS) entry which is preliminary data.</text>
</comment>
<dbReference type="InterPro" id="IPR050361">
    <property type="entry name" value="MPP/UQCRC_Complex"/>
</dbReference>
<sequence>MMVMDFMHTVSHTQLANGLRIHLAPRPEFHQMVAMLSVNYGARDQRFRYQGTDYQQPAGVAHFLEHKIFTQKGYDAFTRISELGANGNAFTTQSRTSYFISTTGQSYEALRELLTFTQQPFFEAATVAREAEIISQEVDMYQDDADARLYRELLKQLFPGEPLADDIAGTRASVRAIKPADLQLAFDAFYQPANMDVFITGNFDTAAIMDLIKDSPAGVRQGGAVAQVLYPNDATIRHELVEVDVPTVRNKIAMGQRFFGRETLPQGVDALRQVIALSMVTDLVFGDYSPDYMLWYDEGLIDESFTTEFDWERGFAFLSVAAETAEPEELVTAVSAKLANLPSEFIALRSKFELVKKDAMGRLVNKLNNLEEIVTRFEGATFAYTTLVDEIDILRTLDFDEVLTIVKNAQVTPITSIIARPKMV</sequence>
<dbReference type="PANTHER" id="PTHR11851">
    <property type="entry name" value="METALLOPROTEASE"/>
    <property type="match status" value="1"/>
</dbReference>
<proteinExistence type="predicted"/>
<reference evidence="1 2" key="1">
    <citation type="submission" date="2018-07" db="EMBL/GenBank/DDBJ databases">
        <title>Genomic Encyclopedia of Type Strains, Phase III (KMG-III): the genomes of soil and plant-associated and newly described type strains.</title>
        <authorList>
            <person name="Whitman W."/>
        </authorList>
    </citation>
    <scope>NUCLEOTIDE SEQUENCE [LARGE SCALE GENOMIC DNA]</scope>
    <source>
        <strain evidence="1 2">CECT 7031</strain>
    </source>
</reference>